<dbReference type="EMBL" id="CM051400">
    <property type="protein sequence ID" value="KAJ4714026.1"/>
    <property type="molecule type" value="Genomic_DNA"/>
</dbReference>
<organism evidence="1 2">
    <name type="scientific">Melia azedarach</name>
    <name type="common">Chinaberry tree</name>
    <dbReference type="NCBI Taxonomy" id="155640"/>
    <lineage>
        <taxon>Eukaryota</taxon>
        <taxon>Viridiplantae</taxon>
        <taxon>Streptophyta</taxon>
        <taxon>Embryophyta</taxon>
        <taxon>Tracheophyta</taxon>
        <taxon>Spermatophyta</taxon>
        <taxon>Magnoliopsida</taxon>
        <taxon>eudicotyledons</taxon>
        <taxon>Gunneridae</taxon>
        <taxon>Pentapetalae</taxon>
        <taxon>rosids</taxon>
        <taxon>malvids</taxon>
        <taxon>Sapindales</taxon>
        <taxon>Meliaceae</taxon>
        <taxon>Melia</taxon>
    </lineage>
</organism>
<gene>
    <name evidence="1" type="ORF">OWV82_012568</name>
</gene>
<sequence>MDTTARVSLDQRPGILIVGSSNVGKRTLLSRLLSVDFEDACDSSSQLLVQGRWTIDTKYYTADVSVWMAHLRDGFSVGSLPIFDQLTALVMVFDLNELSTLDELKDWVSQIDLQKFEILLCIGNKVDLVPGHPVHAEYRRRLLEHGKSSADYSDFAEYGISETEGSSLLGEGEPSWEIRRSCLEWCTERNIEYVEACASNVEFDKCLSVDGDSQGIERLYGALSAHMWPGMILKSGDKITEPSLPEKEESSEEESDYEFDYEVLSAGSADRWDDSDEVWVSANETSGVPDNGGSAAQDNSVIEGDQSHFTAVNNSELVPSTSRGTLENETDNVAVQKTDEHDKTSELDMGTHFDFEDLEQLMSEIGNMRNNLRLMPDFQRREMAAKLAMKMATMFGGSSEDEEGI</sequence>
<reference evidence="1 2" key="1">
    <citation type="journal article" date="2023" name="Science">
        <title>Complex scaffold remodeling in plant triterpene biosynthesis.</title>
        <authorList>
            <person name="De La Pena R."/>
            <person name="Hodgson H."/>
            <person name="Liu J.C."/>
            <person name="Stephenson M.J."/>
            <person name="Martin A.C."/>
            <person name="Owen C."/>
            <person name="Harkess A."/>
            <person name="Leebens-Mack J."/>
            <person name="Jimenez L.E."/>
            <person name="Osbourn A."/>
            <person name="Sattely E.S."/>
        </authorList>
    </citation>
    <scope>NUCLEOTIDE SEQUENCE [LARGE SCALE GENOMIC DNA]</scope>
    <source>
        <strain evidence="2">cv. JPN11</strain>
        <tissue evidence="1">Leaf</tissue>
    </source>
</reference>
<accession>A0ACC1XRG4</accession>
<proteinExistence type="predicted"/>
<comment type="caution">
    <text evidence="1">The sequence shown here is derived from an EMBL/GenBank/DDBJ whole genome shotgun (WGS) entry which is preliminary data.</text>
</comment>
<keyword evidence="2" id="KW-1185">Reference proteome</keyword>
<evidence type="ECO:0000313" key="1">
    <source>
        <dbReference type="EMBL" id="KAJ4714026.1"/>
    </source>
</evidence>
<name>A0ACC1XRG4_MELAZ</name>
<evidence type="ECO:0000313" key="2">
    <source>
        <dbReference type="Proteomes" id="UP001164539"/>
    </source>
</evidence>
<protein>
    <submittedName>
        <fullName evidence="1">GTP binding</fullName>
    </submittedName>
</protein>
<dbReference type="Proteomes" id="UP001164539">
    <property type="component" value="Chromosome 7"/>
</dbReference>